<dbReference type="PANTHER" id="PTHR10362">
    <property type="entry name" value="HISTIDINE AMMONIA-LYASE"/>
    <property type="match status" value="1"/>
</dbReference>
<dbReference type="GO" id="GO:0005737">
    <property type="term" value="C:cytoplasm"/>
    <property type="evidence" value="ECO:0007669"/>
    <property type="project" value="InterPro"/>
</dbReference>
<dbReference type="GO" id="GO:0006559">
    <property type="term" value="P:L-phenylalanine catabolic process"/>
    <property type="evidence" value="ECO:0007669"/>
    <property type="project" value="InterPro"/>
</dbReference>
<dbReference type="Gene3D" id="1.10.274.20">
    <property type="entry name" value="Phenylalanine ammonia-lyase 1, domain 3"/>
    <property type="match status" value="1"/>
</dbReference>
<evidence type="ECO:0000313" key="4">
    <source>
        <dbReference type="Proteomes" id="UP000053958"/>
    </source>
</evidence>
<dbReference type="Gene3D" id="1.20.200.10">
    <property type="entry name" value="Fumarase/aspartase (Central domain)"/>
    <property type="match status" value="1"/>
</dbReference>
<name>A0A0F4YK33_RASE3</name>
<dbReference type="InterPro" id="IPR023144">
    <property type="entry name" value="Phe_NH3-lyase_shielding_dom_sf"/>
</dbReference>
<accession>A0A0F4YK33</accession>
<dbReference type="Proteomes" id="UP000053958">
    <property type="component" value="Unassembled WGS sequence"/>
</dbReference>
<protein>
    <submittedName>
        <fullName evidence="3">Phenylalanine ammonia-lyase</fullName>
        <ecNumber evidence="3">4.3.1.24</ecNumber>
    </submittedName>
</protein>
<dbReference type="InterPro" id="IPR008948">
    <property type="entry name" value="L-Aspartase-like"/>
</dbReference>
<keyword evidence="2 3" id="KW-0456">Lyase</keyword>
<evidence type="ECO:0000256" key="2">
    <source>
        <dbReference type="RuleBase" id="RU003954"/>
    </source>
</evidence>
<organism evidence="3 4">
    <name type="scientific">Rasamsonia emersonii (strain ATCC 16479 / CBS 393.64 / IMI 116815)</name>
    <dbReference type="NCBI Taxonomy" id="1408163"/>
    <lineage>
        <taxon>Eukaryota</taxon>
        <taxon>Fungi</taxon>
        <taxon>Dikarya</taxon>
        <taxon>Ascomycota</taxon>
        <taxon>Pezizomycotina</taxon>
        <taxon>Eurotiomycetes</taxon>
        <taxon>Eurotiomycetidae</taxon>
        <taxon>Eurotiales</taxon>
        <taxon>Trichocomaceae</taxon>
        <taxon>Rasamsonia</taxon>
    </lineage>
</organism>
<dbReference type="OrthoDB" id="10051290at2759"/>
<dbReference type="PROSITE" id="PS00488">
    <property type="entry name" value="PAL_HISTIDASE"/>
    <property type="match status" value="1"/>
</dbReference>
<dbReference type="RefSeq" id="XP_013325234.1">
    <property type="nucleotide sequence ID" value="XM_013469780.1"/>
</dbReference>
<comment type="caution">
    <text evidence="3">The sequence shown here is derived from an EMBL/GenBank/DDBJ whole genome shotgun (WGS) entry which is preliminary data.</text>
</comment>
<dbReference type="Pfam" id="PF00221">
    <property type="entry name" value="Lyase_aromatic"/>
    <property type="match status" value="1"/>
</dbReference>
<dbReference type="EMBL" id="LASV01000435">
    <property type="protein sequence ID" value="KKA18622.1"/>
    <property type="molecule type" value="Genomic_DNA"/>
</dbReference>
<dbReference type="STRING" id="1408163.A0A0F4YK33"/>
<dbReference type="Gene3D" id="1.10.275.10">
    <property type="entry name" value="Fumarase/aspartase (N-terminal domain)"/>
    <property type="match status" value="1"/>
</dbReference>
<dbReference type="InterPro" id="IPR024083">
    <property type="entry name" value="Fumarase/histidase_N"/>
</dbReference>
<reference evidence="3 4" key="1">
    <citation type="submission" date="2015-04" db="EMBL/GenBank/DDBJ databases">
        <authorList>
            <person name="Heijne W.H."/>
            <person name="Fedorova N.D."/>
            <person name="Nierman W.C."/>
            <person name="Vollebregt A.W."/>
            <person name="Zhao Z."/>
            <person name="Wu L."/>
            <person name="Kumar M."/>
            <person name="Stam H."/>
            <person name="van den Berg M.A."/>
            <person name="Pel H.J."/>
        </authorList>
    </citation>
    <scope>NUCLEOTIDE SEQUENCE [LARGE SCALE GENOMIC DNA]</scope>
    <source>
        <strain evidence="3 4">CBS 393.64</strain>
    </source>
</reference>
<evidence type="ECO:0000256" key="1">
    <source>
        <dbReference type="ARBA" id="ARBA00007238"/>
    </source>
</evidence>
<dbReference type="GO" id="GO:0045548">
    <property type="term" value="F:phenylalanine ammonia-lyase activity"/>
    <property type="evidence" value="ECO:0007669"/>
    <property type="project" value="UniProtKB-EC"/>
</dbReference>
<dbReference type="InterPro" id="IPR001106">
    <property type="entry name" value="Aromatic_Lyase"/>
</dbReference>
<dbReference type="EC" id="4.3.1.24" evidence="3"/>
<dbReference type="InterPro" id="IPR005922">
    <property type="entry name" value="Phe_NH3-lyase"/>
</dbReference>
<dbReference type="NCBIfam" id="TIGR01226">
    <property type="entry name" value="phe_am_lyase"/>
    <property type="match status" value="1"/>
</dbReference>
<gene>
    <name evidence="3" type="ORF">T310_7423</name>
</gene>
<proteinExistence type="inferred from homology"/>
<dbReference type="SUPFAM" id="SSF48557">
    <property type="entry name" value="L-aspartase-like"/>
    <property type="match status" value="1"/>
</dbReference>
<sequence length="753" mass="81730">MTSHTSIVLSNWDKFLAAIAAPQTSPVVIDGTSLDLASVVAVARYNAHVLLSKDCLPRVEKSARDLLAKLDAGDSIYAVNTGVGGSADTRTNAVEDLQQAIIRILNCGIIDDSTADESSTDPLCAPTGQNRGNTTMPIPWVKAAHLVRSNSLARGNSGVRVELLDSFVRLLQKNVVPQVPLRGSISASGDLSPLSYLAGALQGNPGIKVCYGEKIVNADVALKEANIPPVQFAPKEGIALVNGTSFSAGVAALAMQDAHHLAVLAQVLTAMAVEGLNGTDESFDYHFAQVRPHPGQTEAARNIRHFLRDSKLVRKADGESYQGLRQDRYALRTAAQWMGPELEALVVAHRQVVTECNSITDNPLVVEPGAKVIHGGNFQAMAITSAMDKTRSALQTLGRMLFQQLTELMNPATNNGLPPNLTADEPSCDFLMKGMDIAAAAYQSELAFLSHSVVPFVMVAEQGNQSLNSLALISARYTHAALDVFVQLCATSLVALCQALDLRAVQHRFFAAFEPVFARKTSQWMKSWLDAQQAESVQVSLWRQFRSEFGRLSNMDLSPRMKAVMATLHASASSKNDVHDAGFHEELKLWAESTATEAVNTFNETLNGHSVSDTLPLLGAASRRIYRSVREELEVPFIRAEKAPAPSTNIITIPMFKGAKAGTMLGTYTSRVYRALQGGILLRPVMECLRDVVADKGEDVRAISSETANQFREFLGKKKYGKRCLTDEENGPVRETQKRKVLEVGAQEYRCFA</sequence>
<dbReference type="GeneID" id="25319696"/>
<comment type="similarity">
    <text evidence="1 2">Belongs to the PAL/histidase family.</text>
</comment>
<dbReference type="InterPro" id="IPR022313">
    <property type="entry name" value="Phe/His_NH3-lyase_AS"/>
</dbReference>
<keyword evidence="4" id="KW-1185">Reference proteome</keyword>
<dbReference type="AlphaFoldDB" id="A0A0F4YK33"/>
<evidence type="ECO:0000313" key="3">
    <source>
        <dbReference type="EMBL" id="KKA18622.1"/>
    </source>
</evidence>
<dbReference type="CDD" id="cd00332">
    <property type="entry name" value="PAL-HAL"/>
    <property type="match status" value="1"/>
</dbReference>